<feature type="region of interest" description="Disordered" evidence="16">
    <location>
        <begin position="308"/>
        <end position="383"/>
    </location>
</feature>
<evidence type="ECO:0000256" key="5">
    <source>
        <dbReference type="ARBA" id="ARBA00022771"/>
    </source>
</evidence>
<dbReference type="GO" id="GO:0000209">
    <property type="term" value="P:protein polyubiquitination"/>
    <property type="evidence" value="ECO:0007669"/>
    <property type="project" value="TreeGrafter"/>
</dbReference>
<feature type="compositionally biased region" description="Basic residues" evidence="16">
    <location>
        <begin position="1"/>
        <end position="15"/>
    </location>
</feature>
<evidence type="ECO:0000256" key="12">
    <source>
        <dbReference type="ARBA" id="ARBA00076940"/>
    </source>
</evidence>
<dbReference type="InterPro" id="IPR001841">
    <property type="entry name" value="Znf_RING"/>
</dbReference>
<feature type="domain" description="RING-type" evidence="17">
    <location>
        <begin position="47"/>
        <end position="86"/>
    </location>
</feature>
<evidence type="ECO:0000256" key="11">
    <source>
        <dbReference type="ARBA" id="ARBA00076856"/>
    </source>
</evidence>
<dbReference type="CDD" id="cd16574">
    <property type="entry name" value="RING-HC_Topors"/>
    <property type="match status" value="1"/>
</dbReference>
<dbReference type="InterPro" id="IPR017907">
    <property type="entry name" value="Znf_RING_CS"/>
</dbReference>
<evidence type="ECO:0000256" key="14">
    <source>
        <dbReference type="ARBA" id="ARBA00079184"/>
    </source>
</evidence>
<dbReference type="PROSITE" id="PS50089">
    <property type="entry name" value="ZF_RING_2"/>
    <property type="match status" value="1"/>
</dbReference>
<dbReference type="Proteomes" id="UP000789390">
    <property type="component" value="Unassembled WGS sequence"/>
</dbReference>
<protein>
    <recommendedName>
        <fullName evidence="10">E3 ubiquitin-protein ligase Topors</fullName>
        <ecNumber evidence="2">2.3.2.27</ecNumber>
    </recommendedName>
    <alternativeName>
        <fullName evidence="11">RING-type E3 ubiquitin transferase Topors</fullName>
    </alternativeName>
    <alternativeName>
        <fullName evidence="13">SUMO1-protein E3 ligase Topors</fullName>
    </alternativeName>
    <alternativeName>
        <fullName evidence="12">Topoisomerase I-binding RING finger protein</fullName>
    </alternativeName>
    <alternativeName>
        <fullName evidence="14">Topoisomerase I-binding arginine/serine-rich protein</fullName>
    </alternativeName>
</protein>
<dbReference type="PANTHER" id="PTHR46077:SF1">
    <property type="entry name" value="TOP1 BINDING ARGININE_SERINE RICH PROTEIN, E3 UBIQUITIN LIGASE"/>
    <property type="match status" value="1"/>
</dbReference>
<dbReference type="InterPro" id="IPR058746">
    <property type="entry name" value="Znf_RING-type_Topors"/>
</dbReference>
<evidence type="ECO:0000256" key="15">
    <source>
        <dbReference type="PROSITE-ProRule" id="PRU00175"/>
    </source>
</evidence>
<comment type="catalytic activity">
    <reaction evidence="1">
        <text>S-ubiquitinyl-[E2 ubiquitin-conjugating enzyme]-L-cysteine + [acceptor protein]-L-lysine = [E2 ubiquitin-conjugating enzyme]-L-cysteine + N(6)-ubiquitinyl-[acceptor protein]-L-lysine.</text>
        <dbReference type="EC" id="2.3.2.27"/>
    </reaction>
</comment>
<dbReference type="AlphaFoldDB" id="A0A8J2WSR8"/>
<evidence type="ECO:0000256" key="13">
    <source>
        <dbReference type="ARBA" id="ARBA00079040"/>
    </source>
</evidence>
<dbReference type="EC" id="2.3.2.27" evidence="2"/>
<keyword evidence="19" id="KW-1185">Reference proteome</keyword>
<dbReference type="Pfam" id="PF26084">
    <property type="entry name" value="PWI_Topors"/>
    <property type="match status" value="1"/>
</dbReference>
<evidence type="ECO:0000256" key="8">
    <source>
        <dbReference type="ARBA" id="ARBA00023015"/>
    </source>
</evidence>
<organism evidence="18 19">
    <name type="scientific">Daphnia galeata</name>
    <dbReference type="NCBI Taxonomy" id="27404"/>
    <lineage>
        <taxon>Eukaryota</taxon>
        <taxon>Metazoa</taxon>
        <taxon>Ecdysozoa</taxon>
        <taxon>Arthropoda</taxon>
        <taxon>Crustacea</taxon>
        <taxon>Branchiopoda</taxon>
        <taxon>Diplostraca</taxon>
        <taxon>Cladocera</taxon>
        <taxon>Anomopoda</taxon>
        <taxon>Daphniidae</taxon>
        <taxon>Daphnia</taxon>
    </lineage>
</organism>
<proteinExistence type="predicted"/>
<keyword evidence="9" id="KW-0804">Transcription</keyword>
<evidence type="ECO:0000256" key="9">
    <source>
        <dbReference type="ARBA" id="ARBA00023163"/>
    </source>
</evidence>
<name>A0A8J2WSR8_9CRUS</name>
<evidence type="ECO:0000256" key="7">
    <source>
        <dbReference type="ARBA" id="ARBA00022833"/>
    </source>
</evidence>
<feature type="region of interest" description="Disordered" evidence="16">
    <location>
        <begin position="398"/>
        <end position="542"/>
    </location>
</feature>
<comment type="caution">
    <text evidence="18">The sequence shown here is derived from an EMBL/GenBank/DDBJ whole genome shotgun (WGS) entry which is preliminary data.</text>
</comment>
<dbReference type="GO" id="GO:0008270">
    <property type="term" value="F:zinc ion binding"/>
    <property type="evidence" value="ECO:0007669"/>
    <property type="project" value="UniProtKB-KW"/>
</dbReference>
<keyword evidence="4" id="KW-0479">Metal-binding</keyword>
<evidence type="ECO:0000256" key="16">
    <source>
        <dbReference type="SAM" id="MobiDB-lite"/>
    </source>
</evidence>
<keyword evidence="3" id="KW-0808">Transferase</keyword>
<keyword evidence="6" id="KW-0833">Ubl conjugation pathway</keyword>
<sequence length="542" mass="62620">MNRSYPRRGGPRKKVRFFDKANKTKNPSAPCPSSPDSGRSASPDSSCSICLGRHENKSFANYCLHEFCFTCLLEWSKVKPECPLCKQAFTSIIHNVRTNQEYDEHKIPIPEPELDDDDLFGQLLLHRFQYRSTVTAERRRTMALERLYTMRQFAQEGVLPRQTERRPMRSRLTGTSNFRRRTYDRDLWVRPLSDVTGRYRETTPEFFQLNPAMTHRLVPWLNRELNVLLVSHENRLSYVLELILRLITQFHIRSRAFREAVQSYIGSHTEHFIHEFFQFARSPYDMYGFDENADYQPRNNLQQEEVMAISESSDEDVPGTRPINNLPTRVAPRDIPLPPSPQPGPSGIGRSSSAVVIDDGQSYSAMPGPSTSGRRPSDEDEDDDLDVEIVEVIRPSSPLVITLSESDEDREEELERIEASSSSSRGKALKQRSSPGNRVNSRKETQRTKSAKKKKRKRDRSQTSPETPSPHLTRVRFSRETEESNNNNTSLDQSSSSSRISGGVVRYWDMDPEEIRRQLHSDRQQESSSIGRNRRHKRVRFN</sequence>
<dbReference type="OrthoDB" id="365379at2759"/>
<evidence type="ECO:0000256" key="10">
    <source>
        <dbReference type="ARBA" id="ARBA00071236"/>
    </source>
</evidence>
<feature type="region of interest" description="Disordered" evidence="16">
    <location>
        <begin position="1"/>
        <end position="41"/>
    </location>
</feature>
<feature type="compositionally biased region" description="Polar residues" evidence="16">
    <location>
        <begin position="361"/>
        <end position="374"/>
    </location>
</feature>
<dbReference type="PANTHER" id="PTHR46077">
    <property type="entry name" value="E3 UBIQUITIN-PROTEIN LIGASE TOPORS"/>
    <property type="match status" value="1"/>
</dbReference>
<dbReference type="FunFam" id="3.30.40.10:FF:000136">
    <property type="entry name" value="E3 ubiquitin-protein ligase Topors"/>
    <property type="match status" value="1"/>
</dbReference>
<dbReference type="SUPFAM" id="SSF57850">
    <property type="entry name" value="RING/U-box"/>
    <property type="match status" value="1"/>
</dbReference>
<dbReference type="GO" id="GO:0061630">
    <property type="term" value="F:ubiquitin protein ligase activity"/>
    <property type="evidence" value="ECO:0007669"/>
    <property type="project" value="UniProtKB-EC"/>
</dbReference>
<gene>
    <name evidence="18" type="ORF">DGAL_LOCUS13594</name>
</gene>
<evidence type="ECO:0000256" key="4">
    <source>
        <dbReference type="ARBA" id="ARBA00022723"/>
    </source>
</evidence>
<feature type="compositionally biased region" description="Pro residues" evidence="16">
    <location>
        <begin position="335"/>
        <end position="344"/>
    </location>
</feature>
<keyword evidence="8" id="KW-0805">Transcription regulation</keyword>
<feature type="compositionally biased region" description="Acidic residues" evidence="16">
    <location>
        <begin position="405"/>
        <end position="415"/>
    </location>
</feature>
<feature type="compositionally biased region" description="Basic residues" evidence="16">
    <location>
        <begin position="532"/>
        <end position="542"/>
    </location>
</feature>
<feature type="compositionally biased region" description="Low complexity" evidence="16">
    <location>
        <begin position="484"/>
        <end position="501"/>
    </location>
</feature>
<evidence type="ECO:0000256" key="6">
    <source>
        <dbReference type="ARBA" id="ARBA00022786"/>
    </source>
</evidence>
<evidence type="ECO:0000313" key="18">
    <source>
        <dbReference type="EMBL" id="CAH0110094.1"/>
    </source>
</evidence>
<feature type="compositionally biased region" description="Basic residues" evidence="16">
    <location>
        <begin position="449"/>
        <end position="459"/>
    </location>
</feature>
<dbReference type="SMART" id="SM00184">
    <property type="entry name" value="RING"/>
    <property type="match status" value="1"/>
</dbReference>
<dbReference type="EMBL" id="CAKKLH010000299">
    <property type="protein sequence ID" value="CAH0110094.1"/>
    <property type="molecule type" value="Genomic_DNA"/>
</dbReference>
<dbReference type="Gene3D" id="3.30.40.10">
    <property type="entry name" value="Zinc/RING finger domain, C3HC4 (zinc finger)"/>
    <property type="match status" value="1"/>
</dbReference>
<evidence type="ECO:0000256" key="1">
    <source>
        <dbReference type="ARBA" id="ARBA00000900"/>
    </source>
</evidence>
<dbReference type="GO" id="GO:0006513">
    <property type="term" value="P:protein monoubiquitination"/>
    <property type="evidence" value="ECO:0007669"/>
    <property type="project" value="TreeGrafter"/>
</dbReference>
<dbReference type="InterPro" id="IPR013083">
    <property type="entry name" value="Znf_RING/FYVE/PHD"/>
</dbReference>
<evidence type="ECO:0000259" key="17">
    <source>
        <dbReference type="PROSITE" id="PS50089"/>
    </source>
</evidence>
<feature type="compositionally biased region" description="Basic and acidic residues" evidence="16">
    <location>
        <begin position="513"/>
        <end position="525"/>
    </location>
</feature>
<dbReference type="InterPro" id="IPR058745">
    <property type="entry name" value="PWI_Topors"/>
</dbReference>
<dbReference type="Pfam" id="PF00097">
    <property type="entry name" value="zf-C3HC4"/>
    <property type="match status" value="1"/>
</dbReference>
<evidence type="ECO:0000313" key="19">
    <source>
        <dbReference type="Proteomes" id="UP000789390"/>
    </source>
</evidence>
<evidence type="ECO:0000256" key="2">
    <source>
        <dbReference type="ARBA" id="ARBA00012483"/>
    </source>
</evidence>
<keyword evidence="5 15" id="KW-0863">Zinc-finger</keyword>
<dbReference type="InterPro" id="IPR018957">
    <property type="entry name" value="Znf_C3HC4_RING-type"/>
</dbReference>
<keyword evidence="7" id="KW-0862">Zinc</keyword>
<accession>A0A8J2WSR8</accession>
<evidence type="ECO:0000256" key="3">
    <source>
        <dbReference type="ARBA" id="ARBA00022679"/>
    </source>
</evidence>
<dbReference type="PROSITE" id="PS00518">
    <property type="entry name" value="ZF_RING_1"/>
    <property type="match status" value="1"/>
</dbReference>
<reference evidence="18" key="1">
    <citation type="submission" date="2021-11" db="EMBL/GenBank/DDBJ databases">
        <authorList>
            <person name="Schell T."/>
        </authorList>
    </citation>
    <scope>NUCLEOTIDE SEQUENCE</scope>
    <source>
        <strain evidence="18">M5</strain>
    </source>
</reference>